<dbReference type="Gene3D" id="3.50.50.60">
    <property type="entry name" value="FAD/NAD(P)-binding domain"/>
    <property type="match status" value="1"/>
</dbReference>
<dbReference type="InterPro" id="IPR016211">
    <property type="entry name" value="Glu/Phe/Leu/Val/Trp_DH_bac/arc"/>
</dbReference>
<dbReference type="GO" id="GO:0006520">
    <property type="term" value="P:amino acid metabolic process"/>
    <property type="evidence" value="ECO:0007669"/>
    <property type="project" value="InterPro"/>
</dbReference>
<dbReference type="Gene3D" id="3.30.9.10">
    <property type="entry name" value="D-Amino Acid Oxidase, subunit A, domain 2"/>
    <property type="match status" value="1"/>
</dbReference>
<dbReference type="InterPro" id="IPR036188">
    <property type="entry name" value="FAD/NAD-bd_sf"/>
</dbReference>
<dbReference type="Gene3D" id="3.40.50.720">
    <property type="entry name" value="NAD(P)-binding Rossmann-like Domain"/>
    <property type="match status" value="1"/>
</dbReference>
<dbReference type="SUPFAM" id="SSF53223">
    <property type="entry name" value="Aminoacid dehydrogenase-like, N-terminal domain"/>
    <property type="match status" value="1"/>
</dbReference>
<name>K0R4D3_THAOC</name>
<dbReference type="Pfam" id="PF01266">
    <property type="entry name" value="DAO"/>
    <property type="match status" value="1"/>
</dbReference>
<proteinExistence type="inferred from homology"/>
<dbReference type="eggNOG" id="KOG2820">
    <property type="taxonomic scope" value="Eukaryota"/>
</dbReference>
<dbReference type="SUPFAM" id="SSF51905">
    <property type="entry name" value="FAD/NAD(P)-binding domain"/>
    <property type="match status" value="1"/>
</dbReference>
<dbReference type="InterPro" id="IPR036291">
    <property type="entry name" value="NAD(P)-bd_dom_sf"/>
</dbReference>
<dbReference type="PANTHER" id="PTHR42722">
    <property type="entry name" value="LEUCINE DEHYDROGENASE"/>
    <property type="match status" value="1"/>
</dbReference>
<comment type="similarity">
    <text evidence="1">Belongs to the Glu/Leu/Phe/Val dehydrogenases family.</text>
</comment>
<reference evidence="3 4" key="1">
    <citation type="journal article" date="2012" name="Genome Biol.">
        <title>Genome and low-iron response of an oceanic diatom adapted to chronic iron limitation.</title>
        <authorList>
            <person name="Lommer M."/>
            <person name="Specht M."/>
            <person name="Roy A.S."/>
            <person name="Kraemer L."/>
            <person name="Andreson R."/>
            <person name="Gutowska M.A."/>
            <person name="Wolf J."/>
            <person name="Bergner S.V."/>
            <person name="Schilhabel M.B."/>
            <person name="Klostermeier U.C."/>
            <person name="Beiko R.G."/>
            <person name="Rosenstiel P."/>
            <person name="Hippler M."/>
            <person name="Laroche J."/>
        </authorList>
    </citation>
    <scope>NUCLEOTIDE SEQUENCE [LARGE SCALE GENOMIC DNA]</scope>
    <source>
        <strain evidence="3 4">CCMP1005</strain>
    </source>
</reference>
<dbReference type="EMBL" id="AGNL01047712">
    <property type="protein sequence ID" value="EJK46509.1"/>
    <property type="molecule type" value="Genomic_DNA"/>
</dbReference>
<dbReference type="SMART" id="SM00839">
    <property type="entry name" value="ELFV_dehydrog"/>
    <property type="match status" value="1"/>
</dbReference>
<protein>
    <recommendedName>
        <fullName evidence="2">Glutamate/phenylalanine/leucine/valine/L-tryptophan dehydrogenase C-terminal domain-containing protein</fullName>
    </recommendedName>
</protein>
<organism evidence="3 4">
    <name type="scientific">Thalassiosira oceanica</name>
    <name type="common">Marine diatom</name>
    <dbReference type="NCBI Taxonomy" id="159749"/>
    <lineage>
        <taxon>Eukaryota</taxon>
        <taxon>Sar</taxon>
        <taxon>Stramenopiles</taxon>
        <taxon>Ochrophyta</taxon>
        <taxon>Bacillariophyta</taxon>
        <taxon>Coscinodiscophyceae</taxon>
        <taxon>Thalassiosirophycidae</taxon>
        <taxon>Thalassiosirales</taxon>
        <taxon>Thalassiosiraceae</taxon>
        <taxon>Thalassiosira</taxon>
    </lineage>
</organism>
<dbReference type="GO" id="GO:0016639">
    <property type="term" value="F:oxidoreductase activity, acting on the CH-NH2 group of donors, NAD or NADP as acceptor"/>
    <property type="evidence" value="ECO:0007669"/>
    <property type="project" value="InterPro"/>
</dbReference>
<evidence type="ECO:0000256" key="1">
    <source>
        <dbReference type="ARBA" id="ARBA00006382"/>
    </source>
</evidence>
<evidence type="ECO:0000259" key="2">
    <source>
        <dbReference type="SMART" id="SM00839"/>
    </source>
</evidence>
<dbReference type="OrthoDB" id="424974at2759"/>
<evidence type="ECO:0000313" key="3">
    <source>
        <dbReference type="EMBL" id="EJK46509.1"/>
    </source>
</evidence>
<keyword evidence="4" id="KW-1185">Reference proteome</keyword>
<dbReference type="InterPro" id="IPR046346">
    <property type="entry name" value="Aminoacid_DH-like_N_sf"/>
</dbReference>
<dbReference type="Gene3D" id="3.40.50.10860">
    <property type="entry name" value="Leucine Dehydrogenase, chain A, domain 1"/>
    <property type="match status" value="1"/>
</dbReference>
<comment type="caution">
    <text evidence="3">The sequence shown here is derived from an EMBL/GenBank/DDBJ whole genome shotgun (WGS) entry which is preliminary data.</text>
</comment>
<accession>K0R4D3</accession>
<evidence type="ECO:0000313" key="4">
    <source>
        <dbReference type="Proteomes" id="UP000266841"/>
    </source>
</evidence>
<dbReference type="Pfam" id="PF00208">
    <property type="entry name" value="ELFV_dehydrog"/>
    <property type="match status" value="1"/>
</dbReference>
<sequence>MWRASKSWSRALFVLTRTLHRTSLSRSTALRERDKLESHVRGQSGKPCRLSEETDERDSLFLICYYILVHRYYKLLLLCKVHRERRGRVTIPIPNTKSNMLFRSLLIVLASVAKTAQGFSSIAPPVPSFPGLGDAFKIVKEPSMDCSAIVVEATMFARYEYLSSSLTTTAALRLPPTSGNGGIRLLNYKNAQQAIEDAVRLAKGMTRKHDMFRTGFSGAKVVVNSDDLDKVERKELMQNLASALKTFEGGMYTGCDLNTCDTDMDYLVEATDEKYVLAGRNSKVDTNVATASSVIGSILGTVEAMQGSQDLSDLTFTVQGCGKVGSTVAKELVRFGAKNVQTCDLYAEAAQIDGCTYVENWAESKCDFLVPCANSLAITEEVAVNFHEDIKYCVGATNSPFASQEARDIFDKRGVMHIPESISSAGAILADSVEVRLVKCSLRSHVVHHSIMVFFFVKQWYDIDLYQNVEPSKMYGWIRDISRQKAAALASHADQVPEQVTPNLHNVVPTRDGSPVGKDFTSWIEEHSSSTETLIIGGGLAGTATAFSLSEKGIKTCLVEQGSSVAPSTASSNGDSRMYRKMYSSEFFSKMQSKALDRWADVEKASGEKLLQENGLLFYGEDTGETVEGSVLGAREVMKSLNLPHTFYATGDEIADAYPALQSCRGKPYMAVCEDTAGHIRASKACQAMTFAAGEKCDVRTGTKIVSLDIKDQNGKVTAVTENGETITADNAVISGGAWTNSILESAGLPKLNLKIWQVQWAHYEVDPEVAASIPQAFHFRKENDIDGGLYYVFPASASESVQADGKSFVKVGVDFPTGDALNEMVEFDYSGSEDVFKLMDGWVQEHIPSVGKRIDSYCHPYTMTEDSYFVMDMVSGNVALFSGGSGRAFKFGPLIGDCMSSLLTGTSPPVDLSPFSANRDSVRLFLEGSRPGETAVVA</sequence>
<dbReference type="InterPro" id="IPR006096">
    <property type="entry name" value="Glu/Leu/Phe/Val/Trp_DH_C"/>
</dbReference>
<dbReference type="Proteomes" id="UP000266841">
    <property type="component" value="Unassembled WGS sequence"/>
</dbReference>
<dbReference type="SUPFAM" id="SSF51735">
    <property type="entry name" value="NAD(P)-binding Rossmann-fold domains"/>
    <property type="match status" value="1"/>
</dbReference>
<dbReference type="InterPro" id="IPR006076">
    <property type="entry name" value="FAD-dep_OxRdtase"/>
</dbReference>
<gene>
    <name evidence="3" type="ORF">THAOC_34818</name>
</gene>
<feature type="domain" description="Glutamate/phenylalanine/leucine/valine/L-tryptophan dehydrogenase C-terminal" evidence="2">
    <location>
        <begin position="287"/>
        <end position="562"/>
    </location>
</feature>
<dbReference type="PANTHER" id="PTHR42722:SF1">
    <property type="entry name" value="VALINE DEHYDROGENASE"/>
    <property type="match status" value="1"/>
</dbReference>
<dbReference type="AlphaFoldDB" id="K0R4D3"/>